<dbReference type="Gene3D" id="3.40.50.300">
    <property type="entry name" value="P-loop containing nucleotide triphosphate hydrolases"/>
    <property type="match status" value="1"/>
</dbReference>
<evidence type="ECO:0000256" key="6">
    <source>
        <dbReference type="ARBA" id="ARBA00022970"/>
    </source>
</evidence>
<protein>
    <recommendedName>
        <fullName evidence="8">ABC transporter domain-containing protein</fullName>
    </recommendedName>
</protein>
<feature type="domain" description="ABC transporter" evidence="8">
    <location>
        <begin position="2"/>
        <end position="223"/>
    </location>
</feature>
<proteinExistence type="predicted"/>
<dbReference type="PROSITE" id="PS50893">
    <property type="entry name" value="ABC_TRANSPORTER_2"/>
    <property type="match status" value="1"/>
</dbReference>
<dbReference type="GO" id="GO:0016887">
    <property type="term" value="F:ATP hydrolysis activity"/>
    <property type="evidence" value="ECO:0007669"/>
    <property type="project" value="InterPro"/>
</dbReference>
<keyword evidence="10" id="KW-1185">Reference proteome</keyword>
<accession>A0AAU9DB19</accession>
<reference evidence="9 10" key="1">
    <citation type="journal article" date="2023" name="Microbiol. Spectr.">
        <title>Symbiosis of Carpenter Bees with Uncharacterized Lactic Acid Bacteria Showing NAD Auxotrophy.</title>
        <authorList>
            <person name="Kawasaki S."/>
            <person name="Ozawa K."/>
            <person name="Mori T."/>
            <person name="Yamamoto A."/>
            <person name="Ito M."/>
            <person name="Ohkuma M."/>
            <person name="Sakamoto M."/>
            <person name="Matsutani M."/>
        </authorList>
    </citation>
    <scope>NUCLEOTIDE SEQUENCE [LARGE SCALE GENOMIC DNA]</scope>
    <source>
        <strain evidence="9 10">XA3</strain>
    </source>
</reference>
<dbReference type="InterPro" id="IPR027417">
    <property type="entry name" value="P-loop_NTPase"/>
</dbReference>
<dbReference type="KEGG" id="xap:XA3_20860"/>
<evidence type="ECO:0000256" key="1">
    <source>
        <dbReference type="ARBA" id="ARBA00022448"/>
    </source>
</evidence>
<dbReference type="EMBL" id="AP026802">
    <property type="protein sequence ID" value="BDR59645.1"/>
    <property type="molecule type" value="Genomic_DNA"/>
</dbReference>
<evidence type="ECO:0000256" key="5">
    <source>
        <dbReference type="ARBA" id="ARBA00022967"/>
    </source>
</evidence>
<dbReference type="RefSeq" id="WP_317635432.1">
    <property type="nucleotide sequence ID" value="NZ_AP026802.1"/>
</dbReference>
<keyword evidence="3" id="KW-0547">Nucleotide-binding</keyword>
<keyword evidence="1" id="KW-0813">Transport</keyword>
<dbReference type="InterPro" id="IPR050086">
    <property type="entry name" value="MetN_ABC_transporter-like"/>
</dbReference>
<dbReference type="GO" id="GO:0006865">
    <property type="term" value="P:amino acid transport"/>
    <property type="evidence" value="ECO:0007669"/>
    <property type="project" value="UniProtKB-KW"/>
</dbReference>
<dbReference type="Proteomes" id="UP001321861">
    <property type="component" value="Chromosome"/>
</dbReference>
<organism evidence="9 10">
    <name type="scientific">Xylocopilactobacillus apicola</name>
    <dbReference type="NCBI Taxonomy" id="2932184"/>
    <lineage>
        <taxon>Bacteria</taxon>
        <taxon>Bacillati</taxon>
        <taxon>Bacillota</taxon>
        <taxon>Bacilli</taxon>
        <taxon>Lactobacillales</taxon>
        <taxon>Lactobacillaceae</taxon>
        <taxon>Xylocopilactobacillus</taxon>
    </lineage>
</organism>
<evidence type="ECO:0000256" key="3">
    <source>
        <dbReference type="ARBA" id="ARBA00022741"/>
    </source>
</evidence>
<keyword evidence="6" id="KW-0029">Amino-acid transport</keyword>
<name>A0AAU9DB19_9LACO</name>
<keyword evidence="4" id="KW-0067">ATP-binding</keyword>
<dbReference type="AlphaFoldDB" id="A0AAU9DB19"/>
<evidence type="ECO:0000256" key="4">
    <source>
        <dbReference type="ARBA" id="ARBA00022840"/>
    </source>
</evidence>
<dbReference type="PANTHER" id="PTHR43166">
    <property type="entry name" value="AMINO ACID IMPORT ATP-BINDING PROTEIN"/>
    <property type="match status" value="1"/>
</dbReference>
<dbReference type="Pfam" id="PF00005">
    <property type="entry name" value="ABC_tran"/>
    <property type="match status" value="1"/>
</dbReference>
<dbReference type="InterPro" id="IPR017871">
    <property type="entry name" value="ABC_transporter-like_CS"/>
</dbReference>
<keyword evidence="5" id="KW-1278">Translocase</keyword>
<evidence type="ECO:0000259" key="8">
    <source>
        <dbReference type="PROSITE" id="PS50893"/>
    </source>
</evidence>
<dbReference type="SUPFAM" id="SSF52540">
    <property type="entry name" value="P-loop containing nucleoside triphosphate hydrolases"/>
    <property type="match status" value="1"/>
</dbReference>
<keyword evidence="7" id="KW-0472">Membrane</keyword>
<evidence type="ECO:0000313" key="9">
    <source>
        <dbReference type="EMBL" id="BDR59645.1"/>
    </source>
</evidence>
<dbReference type="SMART" id="SM00382">
    <property type="entry name" value="AAA"/>
    <property type="match status" value="1"/>
</dbReference>
<evidence type="ECO:0000313" key="10">
    <source>
        <dbReference type="Proteomes" id="UP001321861"/>
    </source>
</evidence>
<dbReference type="InterPro" id="IPR003439">
    <property type="entry name" value="ABC_transporter-like_ATP-bd"/>
</dbReference>
<dbReference type="PANTHER" id="PTHR43166:SF30">
    <property type="entry name" value="METHIONINE IMPORT ATP-BINDING PROTEIN METN"/>
    <property type="match status" value="1"/>
</dbReference>
<dbReference type="PROSITE" id="PS00211">
    <property type="entry name" value="ABC_TRANSPORTER_1"/>
    <property type="match status" value="1"/>
</dbReference>
<sequence length="301" mass="34303">MIKLDHLSKKFNDDMVLNEIELEIPEQRIFGVIGQSGAGKSTLIRLINGLEQPTSGQVELPGDARIGMIFQNYALLRSKTVYKNVEMALRFTPIPKEEYRSKIQEMLQYVGLDDKAQAYPAELSGGQKQRVGIARALITRPTILLCDEITSALDPSSKKVVLDLLKKINAEFKTTIVLVTHEMEVIREICDFVAVIEKGKIVECNSIENIFLFPQSQTVKDFLKDIIYPQRPAQSELTAGEHLDYALMDFAQYLKLQKSPHQGYIFDSKTLELAGKRYFSMYLVTNDDESEVESIRRERIY</sequence>
<gene>
    <name evidence="9" type="ORF">XA3_20860</name>
</gene>
<keyword evidence="2" id="KW-1003">Cell membrane</keyword>
<dbReference type="InterPro" id="IPR003593">
    <property type="entry name" value="AAA+_ATPase"/>
</dbReference>
<dbReference type="GO" id="GO:0005524">
    <property type="term" value="F:ATP binding"/>
    <property type="evidence" value="ECO:0007669"/>
    <property type="project" value="UniProtKB-KW"/>
</dbReference>
<evidence type="ECO:0000256" key="7">
    <source>
        <dbReference type="ARBA" id="ARBA00023136"/>
    </source>
</evidence>
<evidence type="ECO:0000256" key="2">
    <source>
        <dbReference type="ARBA" id="ARBA00022475"/>
    </source>
</evidence>